<evidence type="ECO:0000313" key="9">
    <source>
        <dbReference type="Proteomes" id="UP000030013"/>
    </source>
</evidence>
<keyword evidence="9" id="KW-1185">Reference proteome</keyword>
<dbReference type="InterPro" id="IPR016032">
    <property type="entry name" value="Sig_transdc_resp-reg_C-effctor"/>
</dbReference>
<dbReference type="SMART" id="SM00320">
    <property type="entry name" value="WD40"/>
    <property type="match status" value="7"/>
</dbReference>
<dbReference type="STRING" id="1385519.N801_13935"/>
<dbReference type="SMART" id="SM00862">
    <property type="entry name" value="Trans_reg_C"/>
    <property type="match status" value="1"/>
</dbReference>
<evidence type="ECO:0000259" key="6">
    <source>
        <dbReference type="SMART" id="SM00862"/>
    </source>
</evidence>
<sequence length="1388" mass="148883">MGIAVLGPLLVDDHAVLSPRDQVVLEALVATGGTALSAGSLAEALWGESPPASWRKLIPSSILRIRKVLGSAAIETTSHGYRLAAHGDTVDAVRFVHLVERGHQLLTAGDPDRARHVLREALGLWRGRALAEVLDWEPGRFEAERLDEVRREAEEAVLDASLRAGRHAETVAEARSRVAQEPLRERRWALLALAQYLAGDQADALETLRQARRRLADELGLDPGAEIARLEDAILRQDASLVAAVALPEPAPECPYPGLRAFDVDDGEVFFGRRAELDQCLSRLTEQGVLVVAGPSGSGKSSLVRAGVVASLRSTHQRVEVLGPGPDTLVGLRDLVGARWRGAVVVDQLEEVLAACGPGERDDLDDALLRHTERGPLIMTLRADHLADVAGHPGMSRIVERGLYLLGPMTADSLRAAIEGPAREAALILEPGLVDVLLGEVLDAPGALPLMAHALEQTWQRREGRTLTIAGYRDSGGIDGAVAQTAEGVFDGLGDDDRTVLRDLLRRLVSVTPDGDPVRVWVPVRRLPEDGSRGLVELLVRARLLAVDDDAVAVAHESLARAWPRLRAWLEEDVEGRHVLRHLSAAADSWDGLGRPQSELYRGVRLRRTLEWRARGPEALTPTEQAFLDASREAERVARHREAMEEAHRRRRDRTTRALVAGIVTLVLVAATAGGVAVLQRNRAGDAAVARWATTAAAAAHESSDPTTALLAGVEAVRLRDGADTRGALLRALTRWPGLLRSRVVPATHAIAVGVDGHVIVGGERVSVLDPSSLAEVASVEGAAHSLQPLVDGRRLLTGTESGTVSIVDLGTGERVTLLAEQGTPVWGAQTSVVGGVVAVALYRQDGGTSEVAMWRGTTRLPSLPRRPLHDFALSPKGDRVYSRVTSPEAIVVHDVATGRQLASRTLAEMGIDLPRKADEADSLAVSPDGGVLALGGDEVTLLDAGRLSVRNRLRNPSEGIVGLAFSPDGRVVASGSADRTVTLWDVTGVRRERIEGLSEGVSDLAFSRDGRTLHVLTADHRLSAWDLSGERQLIHNLRPGLPVGSIEGELVVPAPDGEVVAYMSSTAGADDRAERIDFLDVTTGRLLEPVLGTYQNWGVWRPPDAERLAVPGDRTIRVWDWRRRAVVVEKEVGEGPIEALAYTPDGARLVVGERSGHVFQVDASTLDRVGARVTIEGDLHEVIWAGEDRALAVLGRGSAIVLSLVDLRAGTTVQTRTVGVDVTHADVSPDGRLLAVGGAEGEVGLVDLDTGAWSKEPVREHQGAILRVDFSSDGDLLVSSGGDGRVRLWHGRTGEAREGTTIGRVGIPSSAVFEPDGHTVVLAAGDGTVRRWDTRVSSWQRLACEKAGRSLTPDEWALIFGGQVPYHATCSRPRVSRSRTHRRGRTP</sequence>
<dbReference type="EMBL" id="AVPL01000003">
    <property type="protein sequence ID" value="KGN42702.1"/>
    <property type="molecule type" value="Genomic_DNA"/>
</dbReference>
<dbReference type="GO" id="GO:0000160">
    <property type="term" value="P:phosphorelay signal transduction system"/>
    <property type="evidence" value="ECO:0007669"/>
    <property type="project" value="InterPro"/>
</dbReference>
<dbReference type="InterPro" id="IPR011047">
    <property type="entry name" value="Quinoprotein_ADH-like_sf"/>
</dbReference>
<evidence type="ECO:0000256" key="1">
    <source>
        <dbReference type="ARBA" id="ARBA00005820"/>
    </source>
</evidence>
<dbReference type="InterPro" id="IPR019775">
    <property type="entry name" value="WD40_repeat_CS"/>
</dbReference>
<dbReference type="Pfam" id="PF00400">
    <property type="entry name" value="WD40"/>
    <property type="match status" value="2"/>
</dbReference>
<dbReference type="PROSITE" id="PS50082">
    <property type="entry name" value="WD_REPEATS_2"/>
    <property type="match status" value="4"/>
</dbReference>
<feature type="domain" description="Bacterial transcriptional activator" evidence="7">
    <location>
        <begin position="90"/>
        <end position="235"/>
    </location>
</feature>
<dbReference type="SUPFAM" id="SSF52540">
    <property type="entry name" value="P-loop containing nucleoside triphosphate hydrolases"/>
    <property type="match status" value="1"/>
</dbReference>
<dbReference type="Pfam" id="PF20703">
    <property type="entry name" value="nSTAND1"/>
    <property type="match status" value="1"/>
</dbReference>
<evidence type="ECO:0000313" key="8">
    <source>
        <dbReference type="EMBL" id="KGN42702.1"/>
    </source>
</evidence>
<dbReference type="Pfam" id="PF03704">
    <property type="entry name" value="BTAD"/>
    <property type="match status" value="1"/>
</dbReference>
<reference evidence="8 9" key="1">
    <citation type="submission" date="2013-08" db="EMBL/GenBank/DDBJ databases">
        <title>The genome sequence of Knoellia aerolata.</title>
        <authorList>
            <person name="Zhu W."/>
            <person name="Wang G."/>
        </authorList>
    </citation>
    <scope>NUCLEOTIDE SEQUENCE [LARGE SCALE GENOMIC DNA]</scope>
    <source>
        <strain evidence="8 9">DSM 18566</strain>
    </source>
</reference>
<feature type="repeat" description="WD" evidence="5">
    <location>
        <begin position="954"/>
        <end position="987"/>
    </location>
</feature>
<dbReference type="SUPFAM" id="SSF50978">
    <property type="entry name" value="WD40 repeat-like"/>
    <property type="match status" value="1"/>
</dbReference>
<dbReference type="InterPro" id="IPR001680">
    <property type="entry name" value="WD40_rpt"/>
</dbReference>
<keyword evidence="4" id="KW-0238">DNA-binding</keyword>
<dbReference type="SUPFAM" id="SSF46894">
    <property type="entry name" value="C-terminal effector domain of the bipartite response regulators"/>
    <property type="match status" value="1"/>
</dbReference>
<dbReference type="InterPro" id="IPR036388">
    <property type="entry name" value="WH-like_DNA-bd_sf"/>
</dbReference>
<gene>
    <name evidence="8" type="ORF">N801_13935</name>
</gene>
<dbReference type="OrthoDB" id="134501at2"/>
<accession>A0A0A0K308</accession>
<dbReference type="SMART" id="SM01043">
    <property type="entry name" value="BTAD"/>
    <property type="match status" value="1"/>
</dbReference>
<dbReference type="InterPro" id="IPR036322">
    <property type="entry name" value="WD40_repeat_dom_sf"/>
</dbReference>
<feature type="domain" description="OmpR/PhoB-type" evidence="6">
    <location>
        <begin position="13"/>
        <end position="83"/>
    </location>
</feature>
<dbReference type="PANTHER" id="PTHR19879">
    <property type="entry name" value="TRANSCRIPTION INITIATION FACTOR TFIID"/>
    <property type="match status" value="1"/>
</dbReference>
<dbReference type="Gene3D" id="3.40.50.300">
    <property type="entry name" value="P-loop containing nucleotide triphosphate hydrolases"/>
    <property type="match status" value="1"/>
</dbReference>
<dbReference type="InterPro" id="IPR011990">
    <property type="entry name" value="TPR-like_helical_dom_sf"/>
</dbReference>
<feature type="repeat" description="WD" evidence="5">
    <location>
        <begin position="995"/>
        <end position="1036"/>
    </location>
</feature>
<name>A0A0A0K308_9MICO</name>
<dbReference type="Proteomes" id="UP000030013">
    <property type="component" value="Unassembled WGS sequence"/>
</dbReference>
<proteinExistence type="inferred from homology"/>
<keyword evidence="3" id="KW-0677">Repeat</keyword>
<dbReference type="CDD" id="cd15831">
    <property type="entry name" value="BTAD"/>
    <property type="match status" value="1"/>
</dbReference>
<protein>
    <submittedName>
        <fullName evidence="8">Uncharacterized protein</fullName>
    </submittedName>
</protein>
<evidence type="ECO:0000256" key="2">
    <source>
        <dbReference type="ARBA" id="ARBA00022574"/>
    </source>
</evidence>
<dbReference type="eggNOG" id="COG3629">
    <property type="taxonomic scope" value="Bacteria"/>
</dbReference>
<feature type="repeat" description="WD" evidence="5">
    <location>
        <begin position="1259"/>
        <end position="1300"/>
    </location>
</feature>
<organism evidence="8 9">
    <name type="scientific">Knoellia aerolata DSM 18566</name>
    <dbReference type="NCBI Taxonomy" id="1385519"/>
    <lineage>
        <taxon>Bacteria</taxon>
        <taxon>Bacillati</taxon>
        <taxon>Actinomycetota</taxon>
        <taxon>Actinomycetes</taxon>
        <taxon>Micrococcales</taxon>
        <taxon>Intrasporangiaceae</taxon>
        <taxon>Knoellia</taxon>
    </lineage>
</organism>
<dbReference type="GO" id="GO:0003677">
    <property type="term" value="F:DNA binding"/>
    <property type="evidence" value="ECO:0007669"/>
    <property type="project" value="UniProtKB-KW"/>
</dbReference>
<comment type="similarity">
    <text evidence="1">Belongs to the AfsR/DnrI/RedD regulatory family.</text>
</comment>
<dbReference type="InterPro" id="IPR001867">
    <property type="entry name" value="OmpR/PhoB-type_DNA-bd"/>
</dbReference>
<dbReference type="SUPFAM" id="SSF48452">
    <property type="entry name" value="TPR-like"/>
    <property type="match status" value="1"/>
</dbReference>
<dbReference type="PROSITE" id="PS00678">
    <property type="entry name" value="WD_REPEATS_1"/>
    <property type="match status" value="1"/>
</dbReference>
<feature type="repeat" description="WD" evidence="5">
    <location>
        <begin position="1314"/>
        <end position="1336"/>
    </location>
</feature>
<keyword evidence="2 5" id="KW-0853">WD repeat</keyword>
<dbReference type="InterPro" id="IPR015943">
    <property type="entry name" value="WD40/YVTN_repeat-like_dom_sf"/>
</dbReference>
<evidence type="ECO:0000256" key="3">
    <source>
        <dbReference type="ARBA" id="ARBA00022737"/>
    </source>
</evidence>
<evidence type="ECO:0000256" key="5">
    <source>
        <dbReference type="PROSITE-ProRule" id="PRU00221"/>
    </source>
</evidence>
<comment type="caution">
    <text evidence="8">The sequence shown here is derived from an EMBL/GenBank/DDBJ whole genome shotgun (WGS) entry which is preliminary data.</text>
</comment>
<dbReference type="InterPro" id="IPR005158">
    <property type="entry name" value="BTAD"/>
</dbReference>
<dbReference type="InterPro" id="IPR027417">
    <property type="entry name" value="P-loop_NTPase"/>
</dbReference>
<dbReference type="Gene3D" id="1.25.40.10">
    <property type="entry name" value="Tetratricopeptide repeat domain"/>
    <property type="match status" value="1"/>
</dbReference>
<dbReference type="RefSeq" id="WP_035932511.1">
    <property type="nucleotide sequence ID" value="NZ_AVPL01000003.1"/>
</dbReference>
<dbReference type="PROSITE" id="PS50294">
    <property type="entry name" value="WD_REPEATS_REGION"/>
    <property type="match status" value="2"/>
</dbReference>
<dbReference type="GO" id="GO:0006355">
    <property type="term" value="P:regulation of DNA-templated transcription"/>
    <property type="evidence" value="ECO:0007669"/>
    <property type="project" value="InterPro"/>
</dbReference>
<dbReference type="PANTHER" id="PTHR19879:SF9">
    <property type="entry name" value="TRANSCRIPTION INITIATION FACTOR TFIID SUBUNIT 5"/>
    <property type="match status" value="1"/>
</dbReference>
<dbReference type="Gene3D" id="1.10.10.10">
    <property type="entry name" value="Winged helix-like DNA-binding domain superfamily/Winged helix DNA-binding domain"/>
    <property type="match status" value="1"/>
</dbReference>
<dbReference type="GO" id="GO:0005829">
    <property type="term" value="C:cytosol"/>
    <property type="evidence" value="ECO:0007669"/>
    <property type="project" value="UniProtKB-ARBA"/>
</dbReference>
<dbReference type="SUPFAM" id="SSF50998">
    <property type="entry name" value="Quinoprotein alcohol dehydrogenase-like"/>
    <property type="match status" value="1"/>
</dbReference>
<evidence type="ECO:0000259" key="7">
    <source>
        <dbReference type="SMART" id="SM01043"/>
    </source>
</evidence>
<dbReference type="InterPro" id="IPR049052">
    <property type="entry name" value="nSTAND1"/>
</dbReference>
<dbReference type="eggNOG" id="COG2319">
    <property type="taxonomic scope" value="Bacteria"/>
</dbReference>
<dbReference type="Gene3D" id="2.130.10.10">
    <property type="entry name" value="YVTN repeat-like/Quinoprotein amine dehydrogenase"/>
    <property type="match status" value="3"/>
</dbReference>
<evidence type="ECO:0000256" key="4">
    <source>
        <dbReference type="ARBA" id="ARBA00023125"/>
    </source>
</evidence>